<dbReference type="EMBL" id="BAABRI010000017">
    <property type="protein sequence ID" value="GAA5483697.1"/>
    <property type="molecule type" value="Genomic_DNA"/>
</dbReference>
<proteinExistence type="predicted"/>
<reference evidence="2 3" key="1">
    <citation type="submission" date="2024-02" db="EMBL/GenBank/DDBJ databases">
        <title>Haloferula sargassicola NBRC 104335.</title>
        <authorList>
            <person name="Ichikawa N."/>
            <person name="Katano-Makiyama Y."/>
            <person name="Hidaka K."/>
        </authorList>
    </citation>
    <scope>NUCLEOTIDE SEQUENCE [LARGE SCALE GENOMIC DNA]</scope>
    <source>
        <strain evidence="2 3">NBRC 104335</strain>
    </source>
</reference>
<evidence type="ECO:0000256" key="1">
    <source>
        <dbReference type="SAM" id="Phobius"/>
    </source>
</evidence>
<dbReference type="Proteomes" id="UP001476282">
    <property type="component" value="Unassembled WGS sequence"/>
</dbReference>
<protein>
    <submittedName>
        <fullName evidence="2">Uncharacterized protein</fullName>
    </submittedName>
</protein>
<feature type="transmembrane region" description="Helical" evidence="1">
    <location>
        <begin position="64"/>
        <end position="86"/>
    </location>
</feature>
<name>A0ABP9USN3_9BACT</name>
<evidence type="ECO:0000313" key="2">
    <source>
        <dbReference type="EMBL" id="GAA5483697.1"/>
    </source>
</evidence>
<accession>A0ABP9USN3</accession>
<sequence length="198" mass="21515">MPVYQPSAPPSSSPSHAPLISRSKPPIFLVKSINRLSSYPSVAPGIDDPNRLLNKRFAKNMKNLGYMLIAFWTCVTTCDAGLAGWLSQEQRDWTFIESVGGMRVTLKSKELDVDCDVSGTRHITKKPTIVNSGIGVRKLRWTRAGSTIRLSVVTSVFEKGMSSSCGSLDLSKVPSGSYAVEYLDPDGTTHPLGTITLP</sequence>
<organism evidence="2 3">
    <name type="scientific">Haloferula sargassicola</name>
    <dbReference type="NCBI Taxonomy" id="490096"/>
    <lineage>
        <taxon>Bacteria</taxon>
        <taxon>Pseudomonadati</taxon>
        <taxon>Verrucomicrobiota</taxon>
        <taxon>Verrucomicrobiia</taxon>
        <taxon>Verrucomicrobiales</taxon>
        <taxon>Verrucomicrobiaceae</taxon>
        <taxon>Haloferula</taxon>
    </lineage>
</organism>
<evidence type="ECO:0000313" key="3">
    <source>
        <dbReference type="Proteomes" id="UP001476282"/>
    </source>
</evidence>
<keyword evidence="1" id="KW-1133">Transmembrane helix</keyword>
<comment type="caution">
    <text evidence="2">The sequence shown here is derived from an EMBL/GenBank/DDBJ whole genome shotgun (WGS) entry which is preliminary data.</text>
</comment>
<keyword evidence="3" id="KW-1185">Reference proteome</keyword>
<keyword evidence="1" id="KW-0472">Membrane</keyword>
<gene>
    <name evidence="2" type="ORF">Hsar01_02931</name>
</gene>
<keyword evidence="1" id="KW-0812">Transmembrane</keyword>